<accession>A0A066UM35</accession>
<keyword evidence="7 8" id="KW-0472">Membrane</keyword>
<comment type="caution">
    <text evidence="11">The sequence shown here is derived from an EMBL/GenBank/DDBJ whole genome shotgun (WGS) entry which is preliminary data.</text>
</comment>
<keyword evidence="5 8" id="KW-0812">Transmembrane</keyword>
<dbReference type="PANTHER" id="PTHR30489">
    <property type="entry name" value="LIPOPROTEIN-RELEASING SYSTEM TRANSMEMBRANE PROTEIN LOLE"/>
    <property type="match status" value="1"/>
</dbReference>
<keyword evidence="11" id="KW-0449">Lipoprotein</keyword>
<dbReference type="InterPro" id="IPR051447">
    <property type="entry name" value="Lipoprotein-release_system"/>
</dbReference>
<dbReference type="InterPro" id="IPR003838">
    <property type="entry name" value="ABC3_permease_C"/>
</dbReference>
<evidence type="ECO:0000256" key="4">
    <source>
        <dbReference type="ARBA" id="ARBA00022475"/>
    </source>
</evidence>
<comment type="subcellular location">
    <subcellularLocation>
        <location evidence="1">Cell membrane</location>
        <topology evidence="1">Multi-pass membrane protein</topology>
    </subcellularLocation>
</comment>
<evidence type="ECO:0000256" key="8">
    <source>
        <dbReference type="SAM" id="Phobius"/>
    </source>
</evidence>
<feature type="transmembrane region" description="Helical" evidence="8">
    <location>
        <begin position="380"/>
        <end position="400"/>
    </location>
</feature>
<dbReference type="GO" id="GO:0044874">
    <property type="term" value="P:lipoprotein localization to outer membrane"/>
    <property type="evidence" value="ECO:0007669"/>
    <property type="project" value="TreeGrafter"/>
</dbReference>
<protein>
    <submittedName>
        <fullName evidence="11">Lipoprotein ABC transporter permease LolC/E</fullName>
    </submittedName>
</protein>
<dbReference type="AlphaFoldDB" id="A0A066UM35"/>
<proteinExistence type="inferred from homology"/>
<dbReference type="eggNOG" id="COG4591">
    <property type="taxonomic scope" value="Bacteria"/>
</dbReference>
<dbReference type="GO" id="GO:0042953">
    <property type="term" value="P:lipoprotein transport"/>
    <property type="evidence" value="ECO:0007669"/>
    <property type="project" value="InterPro"/>
</dbReference>
<dbReference type="GO" id="GO:0098797">
    <property type="term" value="C:plasma membrane protein complex"/>
    <property type="evidence" value="ECO:0007669"/>
    <property type="project" value="TreeGrafter"/>
</dbReference>
<keyword evidence="4" id="KW-1003">Cell membrane</keyword>
<evidence type="ECO:0000256" key="7">
    <source>
        <dbReference type="ARBA" id="ARBA00023136"/>
    </source>
</evidence>
<keyword evidence="6 8" id="KW-1133">Transmembrane helix</keyword>
<reference evidence="11 12" key="1">
    <citation type="journal article" date="2014" name="Genome Announc.">
        <title>Draft Genome Sequence of Moraxella bovoculi Strain 237T (ATCC BAA-1259T) Isolated from a Calf with Infectious Bovine Keratoconjunctivitis.</title>
        <authorList>
            <person name="Calcutt M.J."/>
            <person name="Foecking M.F."/>
            <person name="Martin N.T."/>
            <person name="Mhlanga-Mutangadura T."/>
            <person name="Reilly T.J."/>
        </authorList>
    </citation>
    <scope>NUCLEOTIDE SEQUENCE [LARGE SCALE GENOMIC DNA]</scope>
    <source>
        <strain evidence="11 12">237</strain>
    </source>
</reference>
<dbReference type="OrthoDB" id="9808461at2"/>
<feature type="transmembrane region" description="Helical" evidence="8">
    <location>
        <begin position="348"/>
        <end position="368"/>
    </location>
</feature>
<sequence>MFRPLALFIGLRYTRAERKNGFISFISLISMIGLTLGVAVLITVLSVMNGFDREIKNRILGMIPQASVMSYEIIPDWQQLSTQITENDKNVKATAPFIQLQGMLAANGQVSGVMVSGIEPSLEKDVSIVDDYITQGSLDNLKAGEFGIVLGESMTQAMGVGLGDKVTLVLPEASPSAAGVIPRFKRFTVVGTFSISKEVDGLMGFVAMRDAGVMLRLPEGAQGIRMLMNDIFKAPQAANQAASLDSDRLFANDWTTTHGNLFDAIKMEKSIIGLLLFLIVIVAAFNIVSSLIMLVTDKKSDIAILKTFGASPKLIMQVFIVQGMIIGVTGTVLGTILGVTLALTVNDIVVYISELFGVSLMTSGAYPVDFLPSYIKVSDVVIIVVASFLLSFAMTIYPALRAARIQPAQTLRYE</sequence>
<feature type="transmembrane region" description="Helical" evidence="8">
    <location>
        <begin position="314"/>
        <end position="341"/>
    </location>
</feature>
<evidence type="ECO:0000259" key="10">
    <source>
        <dbReference type="Pfam" id="PF12704"/>
    </source>
</evidence>
<feature type="domain" description="ABC3 transporter permease C-terminal" evidence="9">
    <location>
        <begin position="274"/>
        <end position="407"/>
    </location>
</feature>
<evidence type="ECO:0000256" key="1">
    <source>
        <dbReference type="ARBA" id="ARBA00004651"/>
    </source>
</evidence>
<feature type="transmembrane region" description="Helical" evidence="8">
    <location>
        <begin position="271"/>
        <end position="294"/>
    </location>
</feature>
<feature type="transmembrane region" description="Helical" evidence="8">
    <location>
        <begin position="26"/>
        <end position="48"/>
    </location>
</feature>
<dbReference type="PANTHER" id="PTHR30489:SF0">
    <property type="entry name" value="LIPOPROTEIN-RELEASING SYSTEM TRANSMEMBRANE PROTEIN LOLE"/>
    <property type="match status" value="1"/>
</dbReference>
<dbReference type="NCBIfam" id="TIGR02212">
    <property type="entry name" value="lolCE"/>
    <property type="match status" value="1"/>
</dbReference>
<dbReference type="InterPro" id="IPR011925">
    <property type="entry name" value="LolCE_TM"/>
</dbReference>
<dbReference type="InterPro" id="IPR025857">
    <property type="entry name" value="MacB_PCD"/>
</dbReference>
<feature type="domain" description="MacB-like periplasmic core" evidence="10">
    <location>
        <begin position="27"/>
        <end position="215"/>
    </location>
</feature>
<evidence type="ECO:0000259" key="9">
    <source>
        <dbReference type="Pfam" id="PF02687"/>
    </source>
</evidence>
<dbReference type="Pfam" id="PF12704">
    <property type="entry name" value="MacB_PCD"/>
    <property type="match status" value="1"/>
</dbReference>
<evidence type="ECO:0000313" key="12">
    <source>
        <dbReference type="Proteomes" id="UP000035860"/>
    </source>
</evidence>
<organism evidence="11 12">
    <name type="scientific">Moraxella bovoculi 237</name>
    <dbReference type="NCBI Taxonomy" id="743974"/>
    <lineage>
        <taxon>Bacteria</taxon>
        <taxon>Pseudomonadati</taxon>
        <taxon>Pseudomonadota</taxon>
        <taxon>Gammaproteobacteria</taxon>
        <taxon>Moraxellales</taxon>
        <taxon>Moraxellaceae</taxon>
        <taxon>Moraxella</taxon>
    </lineage>
</organism>
<comment type="similarity">
    <text evidence="2">Belongs to the ABC-4 integral membrane protein family. LolC/E subfamily.</text>
</comment>
<dbReference type="Pfam" id="PF02687">
    <property type="entry name" value="FtsX"/>
    <property type="match status" value="1"/>
</dbReference>
<evidence type="ECO:0000256" key="2">
    <source>
        <dbReference type="ARBA" id="ARBA00005236"/>
    </source>
</evidence>
<evidence type="ECO:0000256" key="5">
    <source>
        <dbReference type="ARBA" id="ARBA00022692"/>
    </source>
</evidence>
<keyword evidence="3" id="KW-0813">Transport</keyword>
<gene>
    <name evidence="11" type="ORF">MBO_05309</name>
</gene>
<evidence type="ECO:0000313" key="11">
    <source>
        <dbReference type="EMBL" id="KDN25199.1"/>
    </source>
</evidence>
<dbReference type="Proteomes" id="UP000035860">
    <property type="component" value="Unassembled WGS sequence"/>
</dbReference>
<dbReference type="EMBL" id="AOMT01000022">
    <property type="protein sequence ID" value="KDN25199.1"/>
    <property type="molecule type" value="Genomic_DNA"/>
</dbReference>
<evidence type="ECO:0000256" key="6">
    <source>
        <dbReference type="ARBA" id="ARBA00022989"/>
    </source>
</evidence>
<evidence type="ECO:0000256" key="3">
    <source>
        <dbReference type="ARBA" id="ARBA00022448"/>
    </source>
</evidence>
<dbReference type="RefSeq" id="WP_036365061.1">
    <property type="nucleotide sequence ID" value="NZ_AOMT01000022.1"/>
</dbReference>
<name>A0A066UM35_9GAMM</name>
<keyword evidence="12" id="KW-1185">Reference proteome</keyword>